<gene>
    <name evidence="7" type="ORF">Van01_50210</name>
</gene>
<dbReference type="InterPro" id="IPR036388">
    <property type="entry name" value="WH-like_DNA-bd_sf"/>
</dbReference>
<dbReference type="InterPro" id="IPR015424">
    <property type="entry name" value="PyrdxlP-dep_Trfase"/>
</dbReference>
<dbReference type="InterPro" id="IPR015421">
    <property type="entry name" value="PyrdxlP-dep_Trfase_major"/>
</dbReference>
<keyword evidence="8" id="KW-1185">Reference proteome</keyword>
<comment type="similarity">
    <text evidence="1">In the C-terminal section; belongs to the class-I pyridoxal-phosphate-dependent aminotransferase family.</text>
</comment>
<dbReference type="RefSeq" id="WP_204012494.1">
    <property type="nucleotide sequence ID" value="NZ_BOOZ01000038.1"/>
</dbReference>
<dbReference type="PRINTS" id="PR00035">
    <property type="entry name" value="HTHGNTR"/>
</dbReference>
<dbReference type="Pfam" id="PF00155">
    <property type="entry name" value="Aminotran_1_2"/>
    <property type="match status" value="1"/>
</dbReference>
<dbReference type="PANTHER" id="PTHR46577">
    <property type="entry name" value="HTH-TYPE TRANSCRIPTIONAL REGULATORY PROTEIN GABR"/>
    <property type="match status" value="1"/>
</dbReference>
<dbReference type="EMBL" id="BOOZ01000038">
    <property type="protein sequence ID" value="GIJ11807.1"/>
    <property type="molecule type" value="Genomic_DNA"/>
</dbReference>
<dbReference type="InterPro" id="IPR036390">
    <property type="entry name" value="WH_DNA-bd_sf"/>
</dbReference>
<dbReference type="SUPFAM" id="SSF46785">
    <property type="entry name" value="Winged helix' DNA-binding domain"/>
    <property type="match status" value="1"/>
</dbReference>
<evidence type="ECO:0000256" key="4">
    <source>
        <dbReference type="ARBA" id="ARBA00023125"/>
    </source>
</evidence>
<sequence>MPWHLTISVCRDVDEPLSRQIQSAIKEKIRNGVLLPGVPLPSSRLLARDIGVSRSVVVEAYEQMSAEGYLEAVQGSGTRVATRPVVGVERGSGLDEPTAPAVRWDLRVGATDVTNFPLQEWLSCYQRATQSLGANDLSYPPITGIPALRTELASYLGRVRGVRVEPAHTMVTMGFAHGLGLICRTLPTVGIDRIGVENPGSGKQFHFIRSTGMRALPVPVDADGVDLDALARSGVRAVLITAAHQFPTGATMSLERRQALLRWASDVDGIIIEDDYDTEFWFDQRERPPAIQGSDPERVVYGGSLSKVLAPGLRLGWLAVPEWLFGAVERARATSDQGSDSITQLAVSEFLRAGLLDRHLRRLRPRYRSRLETVVQAVRRHLPGASIRGASAGRHVYVELPHHVDEAAVVDGALRLSVLLRGGAHFRLAESPRLTNRPALVIGYSAVRPSDINEALARVGESYARYADPRPNRNGASLTRSIGQPLRIPRSAAVP</sequence>
<evidence type="ECO:0000256" key="5">
    <source>
        <dbReference type="ARBA" id="ARBA00023163"/>
    </source>
</evidence>
<accession>A0ABQ4I1N1</accession>
<keyword evidence="4" id="KW-0238">DNA-binding</keyword>
<dbReference type="PANTHER" id="PTHR46577:SF1">
    <property type="entry name" value="HTH-TYPE TRANSCRIPTIONAL REGULATORY PROTEIN GABR"/>
    <property type="match status" value="1"/>
</dbReference>
<dbReference type="PROSITE" id="PS50949">
    <property type="entry name" value="HTH_GNTR"/>
    <property type="match status" value="1"/>
</dbReference>
<reference evidence="7 8" key="1">
    <citation type="submission" date="2021-01" db="EMBL/GenBank/DDBJ databases">
        <title>Whole genome shotgun sequence of Verrucosispora andamanensis NBRC 109075.</title>
        <authorList>
            <person name="Komaki H."/>
            <person name="Tamura T."/>
        </authorList>
    </citation>
    <scope>NUCLEOTIDE SEQUENCE [LARGE SCALE GENOMIC DNA]</scope>
    <source>
        <strain evidence="7 8">NBRC 109075</strain>
    </source>
</reference>
<dbReference type="InterPro" id="IPR000524">
    <property type="entry name" value="Tscrpt_reg_HTH_GntR"/>
</dbReference>
<protein>
    <submittedName>
        <fullName evidence="7">GntR family transcriptional regulator</fullName>
    </submittedName>
</protein>
<dbReference type="Gene3D" id="3.40.640.10">
    <property type="entry name" value="Type I PLP-dependent aspartate aminotransferase-like (Major domain)"/>
    <property type="match status" value="1"/>
</dbReference>
<evidence type="ECO:0000256" key="2">
    <source>
        <dbReference type="ARBA" id="ARBA00022898"/>
    </source>
</evidence>
<keyword evidence="5" id="KW-0804">Transcription</keyword>
<dbReference type="Proteomes" id="UP000647017">
    <property type="component" value="Unassembled WGS sequence"/>
</dbReference>
<dbReference type="CDD" id="cd00609">
    <property type="entry name" value="AAT_like"/>
    <property type="match status" value="1"/>
</dbReference>
<keyword evidence="2" id="KW-0663">Pyridoxal phosphate</keyword>
<evidence type="ECO:0000259" key="6">
    <source>
        <dbReference type="PROSITE" id="PS50949"/>
    </source>
</evidence>
<evidence type="ECO:0000256" key="1">
    <source>
        <dbReference type="ARBA" id="ARBA00005384"/>
    </source>
</evidence>
<keyword evidence="3" id="KW-0805">Transcription regulation</keyword>
<dbReference type="Pfam" id="PF00392">
    <property type="entry name" value="GntR"/>
    <property type="match status" value="1"/>
</dbReference>
<proteinExistence type="inferred from homology"/>
<comment type="caution">
    <text evidence="7">The sequence shown here is derived from an EMBL/GenBank/DDBJ whole genome shotgun (WGS) entry which is preliminary data.</text>
</comment>
<dbReference type="SUPFAM" id="SSF53383">
    <property type="entry name" value="PLP-dependent transferases"/>
    <property type="match status" value="1"/>
</dbReference>
<evidence type="ECO:0000313" key="8">
    <source>
        <dbReference type="Proteomes" id="UP000647017"/>
    </source>
</evidence>
<dbReference type="CDD" id="cd07377">
    <property type="entry name" value="WHTH_GntR"/>
    <property type="match status" value="1"/>
</dbReference>
<dbReference type="Gene3D" id="1.10.10.10">
    <property type="entry name" value="Winged helix-like DNA-binding domain superfamily/Winged helix DNA-binding domain"/>
    <property type="match status" value="1"/>
</dbReference>
<name>A0ABQ4I1N1_9ACTN</name>
<evidence type="ECO:0000313" key="7">
    <source>
        <dbReference type="EMBL" id="GIJ11807.1"/>
    </source>
</evidence>
<feature type="domain" description="HTH gntR-type" evidence="6">
    <location>
        <begin position="15"/>
        <end position="83"/>
    </location>
</feature>
<evidence type="ECO:0000256" key="3">
    <source>
        <dbReference type="ARBA" id="ARBA00023015"/>
    </source>
</evidence>
<dbReference type="InterPro" id="IPR051446">
    <property type="entry name" value="HTH_trans_reg/aminotransferase"/>
</dbReference>
<dbReference type="InterPro" id="IPR004839">
    <property type="entry name" value="Aminotransferase_I/II_large"/>
</dbReference>
<organism evidence="7 8">
    <name type="scientific">Micromonospora andamanensis</name>
    <dbReference type="NCBI Taxonomy" id="1287068"/>
    <lineage>
        <taxon>Bacteria</taxon>
        <taxon>Bacillati</taxon>
        <taxon>Actinomycetota</taxon>
        <taxon>Actinomycetes</taxon>
        <taxon>Micromonosporales</taxon>
        <taxon>Micromonosporaceae</taxon>
        <taxon>Micromonospora</taxon>
    </lineage>
</organism>
<dbReference type="SMART" id="SM00345">
    <property type="entry name" value="HTH_GNTR"/>
    <property type="match status" value="1"/>
</dbReference>